<keyword evidence="1" id="KW-0853">WD repeat</keyword>
<evidence type="ECO:0000256" key="1">
    <source>
        <dbReference type="ARBA" id="ARBA00022574"/>
    </source>
</evidence>
<dbReference type="InterPro" id="IPR033010">
    <property type="entry name" value="Cdc20/Fizzy"/>
</dbReference>
<evidence type="ECO:0000313" key="6">
    <source>
        <dbReference type="EMBL" id="MES1923180.1"/>
    </source>
</evidence>
<dbReference type="Pfam" id="PF00400">
    <property type="entry name" value="WD40"/>
    <property type="match status" value="1"/>
</dbReference>
<dbReference type="Gene3D" id="2.130.10.10">
    <property type="entry name" value="YVTN repeat-like/Quinoprotein amine dehydrogenase"/>
    <property type="match status" value="1"/>
</dbReference>
<keyword evidence="5" id="KW-0131">Cell cycle</keyword>
<dbReference type="PANTHER" id="PTHR19918:SF8">
    <property type="entry name" value="FI02843P"/>
    <property type="match status" value="1"/>
</dbReference>
<evidence type="ECO:0000256" key="5">
    <source>
        <dbReference type="ARBA" id="ARBA00023306"/>
    </source>
</evidence>
<keyword evidence="3" id="KW-0677">Repeat</keyword>
<dbReference type="PANTHER" id="PTHR19918">
    <property type="entry name" value="CELL DIVISION CYCLE 20 CDC20 FIZZY -RELATED"/>
    <property type="match status" value="1"/>
</dbReference>
<dbReference type="SUPFAM" id="SSF50978">
    <property type="entry name" value="WD40 repeat-like"/>
    <property type="match status" value="1"/>
</dbReference>
<dbReference type="InterPro" id="IPR036322">
    <property type="entry name" value="WD40_repeat_dom_sf"/>
</dbReference>
<protein>
    <submittedName>
        <fullName evidence="6">Ubiquitin-protein transferase activating protein</fullName>
    </submittedName>
</protein>
<accession>A0ABV2AU26</accession>
<evidence type="ECO:0000256" key="4">
    <source>
        <dbReference type="ARBA" id="ARBA00022776"/>
    </source>
</evidence>
<sequence>VGRFEAIVEIYNFSNYFLEPKKDKISRDLKFSQDYKVLQTHGFRLQNSSGRVGALCWSKRRKILFCASAENQIFAFKFSGRSPRLVALLSGPKAGACRLRWSPLGSSLAIGGRDGNVYLFKESDIVASAKSATHREHEKIDRKELKFGQKAVVKEVVMAVEWCPWKSNLLAVGTASGKLQLFDLRQKSKRLEKSAEVQSGRGAVTGIVFLPQHREMLSSHGCVKDKNR</sequence>
<proteinExistence type="predicted"/>
<dbReference type="InterPro" id="IPR001680">
    <property type="entry name" value="WD40_rpt"/>
</dbReference>
<dbReference type="SMART" id="SM00320">
    <property type="entry name" value="WD40"/>
    <property type="match status" value="3"/>
</dbReference>
<keyword evidence="6" id="KW-0808">Transferase</keyword>
<keyword evidence="4" id="KW-0498">Mitosis</keyword>
<evidence type="ECO:0000256" key="2">
    <source>
        <dbReference type="ARBA" id="ARBA00022618"/>
    </source>
</evidence>
<dbReference type="InterPro" id="IPR015943">
    <property type="entry name" value="WD40/YVTN_repeat-like_dom_sf"/>
</dbReference>
<evidence type="ECO:0000256" key="3">
    <source>
        <dbReference type="ARBA" id="ARBA00022737"/>
    </source>
</evidence>
<dbReference type="EMBL" id="JBDODL010005015">
    <property type="protein sequence ID" value="MES1923180.1"/>
    <property type="molecule type" value="Genomic_DNA"/>
</dbReference>
<name>A0ABV2AU26_9EUKA</name>
<reference evidence="6 7" key="1">
    <citation type="journal article" date="2024" name="BMC Biol.">
        <title>Comparative genomics of Ascetosporea gives new insight into the evolutionary basis for animal parasitism in Rhizaria.</title>
        <authorList>
            <person name="Hiltunen Thoren M."/>
            <person name="Onut-Brannstrom I."/>
            <person name="Alfjorden A."/>
            <person name="Peckova H."/>
            <person name="Swords F."/>
            <person name="Hooper C."/>
            <person name="Holzer A.S."/>
            <person name="Bass D."/>
            <person name="Burki F."/>
        </authorList>
    </citation>
    <scope>NUCLEOTIDE SEQUENCE [LARGE SCALE GENOMIC DNA]</scope>
    <source>
        <strain evidence="6">20-A016</strain>
    </source>
</reference>
<dbReference type="Proteomes" id="UP001439008">
    <property type="component" value="Unassembled WGS sequence"/>
</dbReference>
<gene>
    <name evidence="6" type="primary">CDC20</name>
    <name evidence="6" type="ORF">MHBO_004725</name>
</gene>
<keyword evidence="2" id="KW-0132">Cell division</keyword>
<organism evidence="6 7">
    <name type="scientific">Bonamia ostreae</name>
    <dbReference type="NCBI Taxonomy" id="126728"/>
    <lineage>
        <taxon>Eukaryota</taxon>
        <taxon>Sar</taxon>
        <taxon>Rhizaria</taxon>
        <taxon>Endomyxa</taxon>
        <taxon>Ascetosporea</taxon>
        <taxon>Haplosporida</taxon>
        <taxon>Bonamia</taxon>
    </lineage>
</organism>
<dbReference type="GO" id="GO:0016740">
    <property type="term" value="F:transferase activity"/>
    <property type="evidence" value="ECO:0007669"/>
    <property type="project" value="UniProtKB-KW"/>
</dbReference>
<evidence type="ECO:0000313" key="7">
    <source>
        <dbReference type="Proteomes" id="UP001439008"/>
    </source>
</evidence>
<comment type="caution">
    <text evidence="6">The sequence shown here is derived from an EMBL/GenBank/DDBJ whole genome shotgun (WGS) entry which is preliminary data.</text>
</comment>
<keyword evidence="7" id="KW-1185">Reference proteome</keyword>
<feature type="non-terminal residue" evidence="6">
    <location>
        <position position="1"/>
    </location>
</feature>
<feature type="non-terminal residue" evidence="6">
    <location>
        <position position="228"/>
    </location>
</feature>